<protein>
    <recommendedName>
        <fullName evidence="1">DUF6089 domain-containing protein</fullName>
    </recommendedName>
</protein>
<dbReference type="AlphaFoldDB" id="U2J437"/>
<dbReference type="Pfam" id="PF19573">
    <property type="entry name" value="DUF6089"/>
    <property type="match status" value="1"/>
</dbReference>
<evidence type="ECO:0000313" key="3">
    <source>
        <dbReference type="Proteomes" id="UP000016584"/>
    </source>
</evidence>
<sequence length="259" mass="29320">MLSDIYAQQYEFGISGVGSGYMGDINTSNPFYFKNIGGGLFAKYNLNPTWGIRLGYNHLYLSAGDRDFSTQKYRDLQFNNAISELAITAEFNFFRYIAGRELNRYTPYILAGLAGIMHDPFLNYDSKKVLLRELKLEVDKEGTPVKYSKFAFSIPVGAGFKYNIKGPWSIGAEIVYRMALSDNIDGIGEYYSSEDAIELPSPNKNNLTKEDLIFLADPSRNLDLNQGRARGDGKKFDGYMTAGITLTYTIISKKCYWWQ</sequence>
<dbReference type="Gene3D" id="2.40.160.20">
    <property type="match status" value="1"/>
</dbReference>
<evidence type="ECO:0000259" key="1">
    <source>
        <dbReference type="Pfam" id="PF19573"/>
    </source>
</evidence>
<organism evidence="2 3">
    <name type="scientific">Sphingobacterium paucimobilis HER1398</name>
    <dbReference type="NCBI Taxonomy" id="1346330"/>
    <lineage>
        <taxon>Bacteria</taxon>
        <taxon>Pseudomonadati</taxon>
        <taxon>Bacteroidota</taxon>
        <taxon>Sphingobacteriia</taxon>
        <taxon>Sphingobacteriales</taxon>
        <taxon>Sphingobacteriaceae</taxon>
        <taxon>Sphingobacterium</taxon>
    </lineage>
</organism>
<evidence type="ECO:0000313" key="2">
    <source>
        <dbReference type="EMBL" id="ERJ59704.1"/>
    </source>
</evidence>
<dbReference type="PATRIC" id="fig|1346330.5.peg.1866"/>
<keyword evidence="3" id="KW-1185">Reference proteome</keyword>
<dbReference type="OrthoDB" id="654178at2"/>
<dbReference type="InterPro" id="IPR011250">
    <property type="entry name" value="OMP/PagP_B-barrel"/>
</dbReference>
<accession>U2J437</accession>
<dbReference type="eggNOG" id="COG3637">
    <property type="taxonomic scope" value="Bacteria"/>
</dbReference>
<reference evidence="2 3" key="1">
    <citation type="journal article" date="2013" name="Genome Announc.">
        <title>The Draft Genome Sequence of Sphingomonas paucimobilis Strain HER1398 (Proteobacteria), Host to the Giant PAU Phage, Indicates That It Is a Member of the Genus Sphingobacterium (Bacteroidetes).</title>
        <authorList>
            <person name="White R.A.III."/>
            <person name="Suttle C.A."/>
        </authorList>
    </citation>
    <scope>NUCLEOTIDE SEQUENCE [LARGE SCALE GENOMIC DNA]</scope>
    <source>
        <strain evidence="2 3">HER1398</strain>
    </source>
</reference>
<dbReference type="STRING" id="1346330.M472_13065"/>
<name>U2J437_9SPHI</name>
<dbReference type="SUPFAM" id="SSF56925">
    <property type="entry name" value="OMPA-like"/>
    <property type="match status" value="1"/>
</dbReference>
<dbReference type="EMBL" id="ATDL01000014">
    <property type="protein sequence ID" value="ERJ59704.1"/>
    <property type="molecule type" value="Genomic_DNA"/>
</dbReference>
<proteinExistence type="predicted"/>
<dbReference type="Proteomes" id="UP000016584">
    <property type="component" value="Unassembled WGS sequence"/>
</dbReference>
<comment type="caution">
    <text evidence="2">The sequence shown here is derived from an EMBL/GenBank/DDBJ whole genome shotgun (WGS) entry which is preliminary data.</text>
</comment>
<feature type="domain" description="DUF6089" evidence="1">
    <location>
        <begin position="3"/>
        <end position="187"/>
    </location>
</feature>
<dbReference type="InterPro" id="IPR045743">
    <property type="entry name" value="DUF6089"/>
</dbReference>
<gene>
    <name evidence="2" type="ORF">M472_13065</name>
</gene>